<keyword evidence="1" id="KW-0328">Glycosyltransferase</keyword>
<sequence>MSTQQPLVSVIIPVYNGEKHLAECLDSVRHQSYRKLEIIVINDGSTDNTESILRDFAQQDRRIIVTHQTNGGVSSARNAGLEVASGCWVMFVDADDKMCDPHLVQTVVLAGEGDADLICFETSSDEDCSTYDMDSDTTTEQPSDIVERAREYSIDGNALAEMIAGETLNALWDKAYRRDTITERLCRFRLGTRMGEDLMFNLSYARVGTKVLSLPMVGYFYRRSNTESATSRYLPGKYDDLMEVCDYIHRWAHQFDVEQVRGAADYIRAKNVVSCIRDLHHHDCELSYQQRLAVAQRYKSLVPSVRVVGVGPKRRLLGEFYNRLGYRSVFQLTRVLARSR</sequence>
<reference evidence="5" key="1">
    <citation type="journal article" date="2019" name="Int. J. Syst. Evol. Microbiol.">
        <title>The Global Catalogue of Microorganisms (GCM) 10K type strain sequencing project: providing services to taxonomists for standard genome sequencing and annotation.</title>
        <authorList>
            <consortium name="The Broad Institute Genomics Platform"/>
            <consortium name="The Broad Institute Genome Sequencing Center for Infectious Disease"/>
            <person name="Wu L."/>
            <person name="Ma J."/>
        </authorList>
    </citation>
    <scope>NUCLEOTIDE SEQUENCE [LARGE SCALE GENOMIC DNA]</scope>
    <source>
        <strain evidence="5">JCM 19129</strain>
    </source>
</reference>
<dbReference type="PANTHER" id="PTHR22916:SF51">
    <property type="entry name" value="GLYCOSYLTRANSFERASE EPSH-RELATED"/>
    <property type="match status" value="1"/>
</dbReference>
<dbReference type="Gene3D" id="3.90.550.10">
    <property type="entry name" value="Spore Coat Polysaccharide Biosynthesis Protein SpsA, Chain A"/>
    <property type="match status" value="1"/>
</dbReference>
<evidence type="ECO:0000256" key="1">
    <source>
        <dbReference type="ARBA" id="ARBA00022676"/>
    </source>
</evidence>
<accession>A0ABP9FVG7</accession>
<protein>
    <recommendedName>
        <fullName evidence="3">Glycosyltransferase 2-like domain-containing protein</fullName>
    </recommendedName>
</protein>
<feature type="domain" description="Glycosyltransferase 2-like" evidence="3">
    <location>
        <begin position="9"/>
        <end position="136"/>
    </location>
</feature>
<dbReference type="CDD" id="cd00761">
    <property type="entry name" value="Glyco_tranf_GTA_type"/>
    <property type="match status" value="1"/>
</dbReference>
<evidence type="ECO:0000259" key="3">
    <source>
        <dbReference type="Pfam" id="PF00535"/>
    </source>
</evidence>
<dbReference type="RefSeq" id="WP_345477165.1">
    <property type="nucleotide sequence ID" value="NZ_BAABLW010000007.1"/>
</dbReference>
<dbReference type="Pfam" id="PF00535">
    <property type="entry name" value="Glycos_transf_2"/>
    <property type="match status" value="1"/>
</dbReference>
<name>A0ABP9FVG7_9MICC</name>
<organism evidence="4 5">
    <name type="scientific">Nesterenkonia rhizosphaerae</name>
    <dbReference type="NCBI Taxonomy" id="1348272"/>
    <lineage>
        <taxon>Bacteria</taxon>
        <taxon>Bacillati</taxon>
        <taxon>Actinomycetota</taxon>
        <taxon>Actinomycetes</taxon>
        <taxon>Micrococcales</taxon>
        <taxon>Micrococcaceae</taxon>
        <taxon>Nesterenkonia</taxon>
    </lineage>
</organism>
<dbReference type="InterPro" id="IPR029044">
    <property type="entry name" value="Nucleotide-diphossugar_trans"/>
</dbReference>
<proteinExistence type="predicted"/>
<comment type="caution">
    <text evidence="4">The sequence shown here is derived from an EMBL/GenBank/DDBJ whole genome shotgun (WGS) entry which is preliminary data.</text>
</comment>
<dbReference type="PANTHER" id="PTHR22916">
    <property type="entry name" value="GLYCOSYLTRANSFERASE"/>
    <property type="match status" value="1"/>
</dbReference>
<dbReference type="EMBL" id="BAABLW010000007">
    <property type="protein sequence ID" value="GAA4918081.1"/>
    <property type="molecule type" value="Genomic_DNA"/>
</dbReference>
<evidence type="ECO:0000313" key="5">
    <source>
        <dbReference type="Proteomes" id="UP001500368"/>
    </source>
</evidence>
<evidence type="ECO:0000256" key="2">
    <source>
        <dbReference type="ARBA" id="ARBA00022679"/>
    </source>
</evidence>
<dbReference type="Proteomes" id="UP001500368">
    <property type="component" value="Unassembled WGS sequence"/>
</dbReference>
<evidence type="ECO:0000313" key="4">
    <source>
        <dbReference type="EMBL" id="GAA4918081.1"/>
    </source>
</evidence>
<dbReference type="SUPFAM" id="SSF53448">
    <property type="entry name" value="Nucleotide-diphospho-sugar transferases"/>
    <property type="match status" value="1"/>
</dbReference>
<gene>
    <name evidence="4" type="ORF">GCM10025790_11970</name>
</gene>
<keyword evidence="5" id="KW-1185">Reference proteome</keyword>
<dbReference type="InterPro" id="IPR001173">
    <property type="entry name" value="Glyco_trans_2-like"/>
</dbReference>
<keyword evidence="2" id="KW-0808">Transferase</keyword>